<sequence length="112" mass="12074">MAKQAAKLGKCRSAGQHGHCQAAAHDMLPMDMMPVEMLQRGQTACICDISGDEKTVHRLAEMGICPGCEITVREPGELLRVCIDGREMMLRCSQTVMILVSSALTPTNTSVA</sequence>
<dbReference type="KEGG" id="pbs:Plabr_3456"/>
<dbReference type="eggNOG" id="COG1918">
    <property type="taxonomic scope" value="Bacteria"/>
</dbReference>
<dbReference type="InterPro" id="IPR038157">
    <property type="entry name" value="FeoA_core_dom"/>
</dbReference>
<dbReference type="Pfam" id="PF04023">
    <property type="entry name" value="FeoA"/>
    <property type="match status" value="1"/>
</dbReference>
<evidence type="ECO:0000313" key="3">
    <source>
        <dbReference type="EMBL" id="ADY61053.1"/>
    </source>
</evidence>
<name>F0SN24_RUBBR</name>
<dbReference type="SMART" id="SM00899">
    <property type="entry name" value="FeoA"/>
    <property type="match status" value="1"/>
</dbReference>
<organism evidence="3 4">
    <name type="scientific">Rubinisphaera brasiliensis (strain ATCC 49424 / DSM 5305 / JCM 21570 / IAM 15109 / NBRC 103401 / IFAM 1448)</name>
    <name type="common">Planctomyces brasiliensis</name>
    <dbReference type="NCBI Taxonomy" id="756272"/>
    <lineage>
        <taxon>Bacteria</taxon>
        <taxon>Pseudomonadati</taxon>
        <taxon>Planctomycetota</taxon>
        <taxon>Planctomycetia</taxon>
        <taxon>Planctomycetales</taxon>
        <taxon>Planctomycetaceae</taxon>
        <taxon>Rubinisphaera</taxon>
    </lineage>
</organism>
<protein>
    <submittedName>
        <fullName evidence="3">FeoA family protein</fullName>
    </submittedName>
</protein>
<accession>F0SN24</accession>
<evidence type="ECO:0000313" key="4">
    <source>
        <dbReference type="Proteomes" id="UP000006860"/>
    </source>
</evidence>
<dbReference type="OrthoDB" id="9811076at2"/>
<dbReference type="GO" id="GO:0046914">
    <property type="term" value="F:transition metal ion binding"/>
    <property type="evidence" value="ECO:0007669"/>
    <property type="project" value="InterPro"/>
</dbReference>
<dbReference type="SUPFAM" id="SSF50037">
    <property type="entry name" value="C-terminal domain of transcriptional repressors"/>
    <property type="match status" value="1"/>
</dbReference>
<dbReference type="HOGENOM" id="CLU_2143970_0_0_0"/>
<dbReference type="Gene3D" id="2.30.30.90">
    <property type="match status" value="1"/>
</dbReference>
<dbReference type="STRING" id="756272.Plabr_3456"/>
<dbReference type="AlphaFoldDB" id="F0SN24"/>
<dbReference type="InterPro" id="IPR008988">
    <property type="entry name" value="Transcriptional_repressor_C"/>
</dbReference>
<dbReference type="InterPro" id="IPR007167">
    <property type="entry name" value="Fe-transptr_FeoA-like"/>
</dbReference>
<reference evidence="4" key="1">
    <citation type="submission" date="2011-02" db="EMBL/GenBank/DDBJ databases">
        <title>The complete genome of Planctomyces brasiliensis DSM 5305.</title>
        <authorList>
            <person name="Lucas S."/>
            <person name="Copeland A."/>
            <person name="Lapidus A."/>
            <person name="Bruce D."/>
            <person name="Goodwin L."/>
            <person name="Pitluck S."/>
            <person name="Kyrpides N."/>
            <person name="Mavromatis K."/>
            <person name="Pagani I."/>
            <person name="Ivanova N."/>
            <person name="Ovchinnikova G."/>
            <person name="Lu M."/>
            <person name="Detter J.C."/>
            <person name="Han C."/>
            <person name="Land M."/>
            <person name="Hauser L."/>
            <person name="Markowitz V."/>
            <person name="Cheng J.-F."/>
            <person name="Hugenholtz P."/>
            <person name="Woyke T."/>
            <person name="Wu D."/>
            <person name="Tindall B."/>
            <person name="Pomrenke H.G."/>
            <person name="Brambilla E."/>
            <person name="Klenk H.-P."/>
            <person name="Eisen J.A."/>
        </authorList>
    </citation>
    <scope>NUCLEOTIDE SEQUENCE [LARGE SCALE GENOMIC DNA]</scope>
    <source>
        <strain evidence="4">ATCC 49424 / DSM 5305 / JCM 21570 / NBRC 103401 / IFAM 1448</strain>
    </source>
</reference>
<feature type="domain" description="Ferrous iron transporter FeoA-like" evidence="2">
    <location>
        <begin position="33"/>
        <end position="102"/>
    </location>
</feature>
<dbReference type="Proteomes" id="UP000006860">
    <property type="component" value="Chromosome"/>
</dbReference>
<proteinExistence type="predicted"/>
<evidence type="ECO:0000259" key="2">
    <source>
        <dbReference type="SMART" id="SM00899"/>
    </source>
</evidence>
<keyword evidence="4" id="KW-1185">Reference proteome</keyword>
<keyword evidence="1" id="KW-0408">Iron</keyword>
<dbReference type="RefSeq" id="WP_013629772.1">
    <property type="nucleotide sequence ID" value="NC_015174.1"/>
</dbReference>
<gene>
    <name evidence="3" type="ordered locus">Plabr_3456</name>
</gene>
<dbReference type="EMBL" id="CP002546">
    <property type="protein sequence ID" value="ADY61053.1"/>
    <property type="molecule type" value="Genomic_DNA"/>
</dbReference>
<evidence type="ECO:0000256" key="1">
    <source>
        <dbReference type="ARBA" id="ARBA00023004"/>
    </source>
</evidence>